<evidence type="ECO:0000313" key="4">
    <source>
        <dbReference type="Proteomes" id="UP000183982"/>
    </source>
</evidence>
<dbReference type="EMBL" id="FQZQ01000012">
    <property type="protein sequence ID" value="SHJ74171.1"/>
    <property type="molecule type" value="Genomic_DNA"/>
</dbReference>
<keyword evidence="4" id="KW-1185">Reference proteome</keyword>
<dbReference type="RefSeq" id="WP_073252800.1">
    <property type="nucleotide sequence ID" value="NZ_FQZQ01000012.1"/>
</dbReference>
<organism evidence="3 4">
    <name type="scientific">Shimia gijangensis</name>
    <dbReference type="NCBI Taxonomy" id="1470563"/>
    <lineage>
        <taxon>Bacteria</taxon>
        <taxon>Pseudomonadati</taxon>
        <taxon>Pseudomonadota</taxon>
        <taxon>Alphaproteobacteria</taxon>
        <taxon>Rhodobacterales</taxon>
        <taxon>Roseobacteraceae</taxon>
    </lineage>
</organism>
<dbReference type="AlphaFoldDB" id="A0A1M6LSI5"/>
<proteinExistence type="predicted"/>
<dbReference type="FunFam" id="3.40.50.410:FF:000106">
    <property type="entry name" value="Nitric oxide reductase D protein"/>
    <property type="match status" value="1"/>
</dbReference>
<dbReference type="OrthoDB" id="9758211at2"/>
<evidence type="ECO:0000256" key="1">
    <source>
        <dbReference type="SAM" id="MobiDB-lite"/>
    </source>
</evidence>
<evidence type="ECO:0000313" key="3">
    <source>
        <dbReference type="EMBL" id="SHJ74171.1"/>
    </source>
</evidence>
<dbReference type="Pfam" id="PF00092">
    <property type="entry name" value="VWA"/>
    <property type="match status" value="1"/>
</dbReference>
<dbReference type="InterPro" id="IPR002035">
    <property type="entry name" value="VWF_A"/>
</dbReference>
<dbReference type="Gene3D" id="3.40.50.410">
    <property type="entry name" value="von Willebrand factor, type A domain"/>
    <property type="match status" value="1"/>
</dbReference>
<sequence length="645" mass="72240">MTKIEFEPWEPEETVGKLWHNFASRLDAPQAHDEAGVDLTEVGGRLAVLFRGLGGSPSVELRPISDEMSHHRLSWRRRLGAEAELMPRTSFDGEILRLPSRLAVLPTREANGALYVWLAAVAAHAPERVEAEDALQADLRGLNASRQMIAETLEDAPGMRDLYDALCQGILHYRPTPDLPEGEAEVEAIIRHMLGEDLPAFANSYWDAMISGDMGVLDAPRKYHTFRPVVLWPELRPVEFSIGHEIESRETDGPPEESNTEGKIRRAKRRKSDQAERNDSLILHKFEAILSWAEFLNLNRRVDDDDPDNAKKAADDVDEIGLGQISKAPATRLKLHLDLAPEDVDRERLSGKVMYPEWDVRTHQYLPDHCCVLTSQAEAKEENQAYAKDPKAARRIRAVKRQFEALRPGRVTTRGHLDGDALDMDAAVRSQVDRIADGEGTDRVWLQSRPEARDLAVSILLDVSRSTESAVTGRAVIDIEREALDALAWGLNACGDDFAIHAFSSLKRDRVYIQQCKAFDEPMSKVVEQRIGGLMPGFYTRLGAAIRHASADLSTQTRKRRLLLVITDGKPNDLDHYEGRHGIEDTAMAVREARRAGHAVYGVTVDRDGKSWFARMFGQGAFSIVPDPDKLIYALPQIYRQLVTG</sequence>
<dbReference type="STRING" id="1470563.SAMN05444000_11292"/>
<name>A0A1M6LSI5_9RHOB</name>
<evidence type="ECO:0000259" key="2">
    <source>
        <dbReference type="PROSITE" id="PS50234"/>
    </source>
</evidence>
<dbReference type="InterPro" id="IPR036465">
    <property type="entry name" value="vWFA_dom_sf"/>
</dbReference>
<accession>A0A1M6LSI5</accession>
<dbReference type="InterPro" id="IPR051928">
    <property type="entry name" value="NorD/CobT"/>
</dbReference>
<reference evidence="4" key="1">
    <citation type="submission" date="2016-11" db="EMBL/GenBank/DDBJ databases">
        <authorList>
            <person name="Varghese N."/>
            <person name="Submissions S."/>
        </authorList>
    </citation>
    <scope>NUCLEOTIDE SEQUENCE [LARGE SCALE GENOMIC DNA]</scope>
    <source>
        <strain evidence="4">DSM 100564</strain>
    </source>
</reference>
<feature type="region of interest" description="Disordered" evidence="1">
    <location>
        <begin position="244"/>
        <end position="272"/>
    </location>
</feature>
<dbReference type="PANTHER" id="PTHR41248">
    <property type="entry name" value="NORD PROTEIN"/>
    <property type="match status" value="1"/>
</dbReference>
<dbReference type="PROSITE" id="PS50234">
    <property type="entry name" value="VWFA"/>
    <property type="match status" value="1"/>
</dbReference>
<dbReference type="Proteomes" id="UP000183982">
    <property type="component" value="Unassembled WGS sequence"/>
</dbReference>
<protein>
    <submittedName>
        <fullName evidence="3">Nitric oxide reductase NorD protein</fullName>
    </submittedName>
</protein>
<dbReference type="SMART" id="SM00327">
    <property type="entry name" value="VWA"/>
    <property type="match status" value="1"/>
</dbReference>
<dbReference type="PANTHER" id="PTHR41248:SF1">
    <property type="entry name" value="NORD PROTEIN"/>
    <property type="match status" value="1"/>
</dbReference>
<dbReference type="SUPFAM" id="SSF53300">
    <property type="entry name" value="vWA-like"/>
    <property type="match status" value="1"/>
</dbReference>
<dbReference type="CDD" id="cd01454">
    <property type="entry name" value="vWA_norD_type"/>
    <property type="match status" value="1"/>
</dbReference>
<gene>
    <name evidence="3" type="ORF">SAMN05444000_11292</name>
</gene>
<feature type="domain" description="VWFA" evidence="2">
    <location>
        <begin position="456"/>
        <end position="642"/>
    </location>
</feature>